<accession>A0ACC0FPH1</accession>
<reference evidence="1 2" key="1">
    <citation type="journal article" date="2022" name="Plant J.">
        <title>Chromosome-level genome of Camellia lanceoleosa provides a valuable resource for understanding genome evolution and self-incompatibility.</title>
        <authorList>
            <person name="Gong W."/>
            <person name="Xiao S."/>
            <person name="Wang L."/>
            <person name="Liao Z."/>
            <person name="Chang Y."/>
            <person name="Mo W."/>
            <person name="Hu G."/>
            <person name="Li W."/>
            <person name="Zhao G."/>
            <person name="Zhu H."/>
            <person name="Hu X."/>
            <person name="Ji K."/>
            <person name="Xiang X."/>
            <person name="Song Q."/>
            <person name="Yuan D."/>
            <person name="Jin S."/>
            <person name="Zhang L."/>
        </authorList>
    </citation>
    <scope>NUCLEOTIDE SEQUENCE [LARGE SCALE GENOMIC DNA]</scope>
    <source>
        <strain evidence="1">SQ_2022a</strain>
    </source>
</reference>
<dbReference type="EMBL" id="CM045770">
    <property type="protein sequence ID" value="KAI7990244.1"/>
    <property type="molecule type" value="Genomic_DNA"/>
</dbReference>
<evidence type="ECO:0000313" key="1">
    <source>
        <dbReference type="EMBL" id="KAI7990244.1"/>
    </source>
</evidence>
<protein>
    <submittedName>
        <fullName evidence="1">Uncharacterized protein</fullName>
    </submittedName>
</protein>
<organism evidence="1 2">
    <name type="scientific">Camellia lanceoleosa</name>
    <dbReference type="NCBI Taxonomy" id="1840588"/>
    <lineage>
        <taxon>Eukaryota</taxon>
        <taxon>Viridiplantae</taxon>
        <taxon>Streptophyta</taxon>
        <taxon>Embryophyta</taxon>
        <taxon>Tracheophyta</taxon>
        <taxon>Spermatophyta</taxon>
        <taxon>Magnoliopsida</taxon>
        <taxon>eudicotyledons</taxon>
        <taxon>Gunneridae</taxon>
        <taxon>Pentapetalae</taxon>
        <taxon>asterids</taxon>
        <taxon>Ericales</taxon>
        <taxon>Theaceae</taxon>
        <taxon>Camellia</taxon>
    </lineage>
</organism>
<dbReference type="Proteomes" id="UP001060215">
    <property type="component" value="Chromosome 13"/>
</dbReference>
<gene>
    <name evidence="1" type="ORF">LOK49_LG12G02556</name>
</gene>
<sequence length="264" mass="29370">MDSSDSIQFDIYEIYRQYRGFFVGLYFLLRNEDHFDDLKRATRSEFKWEKPEGCPDDIPLYELARGGYRQLAKKLSCHQFIVSCRDEISGCSEKAYDSLSINDAQKILIFSSDQELFEYVKEFPGHEDPEILASQIAFSSSVKPLFSASSSKRVPSTSLDSTASSTTRQVVSKTTSLSPRTPSVTNGSKGRSLTSPIDRSSGLSGRRKAGAPESRDSRFMMLPQVEIKAGYDVSSDEDFDEGSKLNNGVSSDEDSDEGCDEGKS</sequence>
<comment type="caution">
    <text evidence="1">The sequence shown here is derived from an EMBL/GenBank/DDBJ whole genome shotgun (WGS) entry which is preliminary data.</text>
</comment>
<proteinExistence type="predicted"/>
<keyword evidence="2" id="KW-1185">Reference proteome</keyword>
<evidence type="ECO:0000313" key="2">
    <source>
        <dbReference type="Proteomes" id="UP001060215"/>
    </source>
</evidence>
<name>A0ACC0FPH1_9ERIC</name>